<keyword evidence="2" id="KW-1185">Reference proteome</keyword>
<comment type="caution">
    <text evidence="1">The sequence shown here is derived from an EMBL/GenBank/DDBJ whole genome shotgun (WGS) entry which is preliminary data.</text>
</comment>
<reference evidence="1" key="1">
    <citation type="journal article" date="2023" name="G3 (Bethesda)">
        <title>A reference genome for the long-term kleptoplast-retaining sea slug Elysia crispata morphotype clarki.</title>
        <authorList>
            <person name="Eastman K.E."/>
            <person name="Pendleton A.L."/>
            <person name="Shaikh M.A."/>
            <person name="Suttiyut T."/>
            <person name="Ogas R."/>
            <person name="Tomko P."/>
            <person name="Gavelis G."/>
            <person name="Widhalm J.R."/>
            <person name="Wisecaver J.H."/>
        </authorList>
    </citation>
    <scope>NUCLEOTIDE SEQUENCE</scope>
    <source>
        <strain evidence="1">ECLA1</strain>
    </source>
</reference>
<dbReference type="AlphaFoldDB" id="A0AAE0ZYG6"/>
<proteinExistence type="predicted"/>
<name>A0AAE0ZYG6_9GAST</name>
<organism evidence="1 2">
    <name type="scientific">Elysia crispata</name>
    <name type="common">lettuce slug</name>
    <dbReference type="NCBI Taxonomy" id="231223"/>
    <lineage>
        <taxon>Eukaryota</taxon>
        <taxon>Metazoa</taxon>
        <taxon>Spiralia</taxon>
        <taxon>Lophotrochozoa</taxon>
        <taxon>Mollusca</taxon>
        <taxon>Gastropoda</taxon>
        <taxon>Heterobranchia</taxon>
        <taxon>Euthyneura</taxon>
        <taxon>Panpulmonata</taxon>
        <taxon>Sacoglossa</taxon>
        <taxon>Placobranchoidea</taxon>
        <taxon>Plakobranchidae</taxon>
        <taxon>Elysia</taxon>
    </lineage>
</organism>
<sequence>MRTAQPPAIISNEDIVLSASKPDEELDEEPFAELIDDETREAKGEPATCALKEKVTLPAACTTASRYRDGSLQNESEGDTSRAPGPFLSITLGLAGYATPDNEEDPQGLISMCLDPEGSLLKASVEKSIVESFLNCATNAVRGDHQEKQPVPQAQNWPLSASGKASTFLSLDGSLQRLDALHWQPNALGY</sequence>
<gene>
    <name evidence="1" type="ORF">RRG08_021709</name>
</gene>
<evidence type="ECO:0000313" key="2">
    <source>
        <dbReference type="Proteomes" id="UP001283361"/>
    </source>
</evidence>
<dbReference type="EMBL" id="JAWDGP010003066">
    <property type="protein sequence ID" value="KAK3777592.1"/>
    <property type="molecule type" value="Genomic_DNA"/>
</dbReference>
<protein>
    <submittedName>
        <fullName evidence="1">Uncharacterized protein</fullName>
    </submittedName>
</protein>
<dbReference type="Proteomes" id="UP001283361">
    <property type="component" value="Unassembled WGS sequence"/>
</dbReference>
<evidence type="ECO:0000313" key="1">
    <source>
        <dbReference type="EMBL" id="KAK3777592.1"/>
    </source>
</evidence>
<accession>A0AAE0ZYG6</accession>